<protein>
    <recommendedName>
        <fullName evidence="3">Nucleoside-diphosphate sugar epimerase</fullName>
    </recommendedName>
</protein>
<dbReference type="InterPro" id="IPR009367">
    <property type="entry name" value="Elm1-like"/>
</dbReference>
<reference evidence="2" key="1">
    <citation type="submission" date="2019-12" db="EMBL/GenBank/DDBJ databases">
        <title>Complete genome of Terracaulis silvestris 0127_4.</title>
        <authorList>
            <person name="Vieira S."/>
            <person name="Riedel T."/>
            <person name="Sproer C."/>
            <person name="Pascual J."/>
            <person name="Boedeker C."/>
            <person name="Overmann J."/>
        </authorList>
    </citation>
    <scope>NUCLEOTIDE SEQUENCE [LARGE SCALE GENOMIC DNA]</scope>
    <source>
        <strain evidence="2">0127_4</strain>
    </source>
</reference>
<dbReference type="AlphaFoldDB" id="A0A6I6MQ50"/>
<sequence>MRSVGYQPAEALTVWAVSDGRAGIENQALGLAEALGRRTPIKLITKRVNLRTPWSWMPPGFVPAPRNALTLDSDAIEPSWPDIFVGCGRASIPFALGIREWSRGKTFVVQLQDPRVNPREFDVVIPPIHDGLEGQNVLPIVGACHRVTPEKVDEAVLSYPAALEDMASPRFAVLVGGKSKRQDISAKRARAIADSLVTLQRETGGTLLVTLSRRTGDAARMIFRTWLAPHCAIFYEGEGVNPYFALLGAADHIFVTADSVNMATEAAATAKPIHILAVDGQAGKLARFHQSLARRGCARPFIGRLETWSYPPLLETDRAAAAVLTAWTARAKAR</sequence>
<gene>
    <name evidence="1" type="ORF">DSM104635_03149</name>
</gene>
<dbReference type="RefSeq" id="WP_158767090.1">
    <property type="nucleotide sequence ID" value="NZ_CP047045.1"/>
</dbReference>
<proteinExistence type="predicted"/>
<evidence type="ECO:0000313" key="1">
    <source>
        <dbReference type="EMBL" id="QGZ96291.1"/>
    </source>
</evidence>
<keyword evidence="2" id="KW-1185">Reference proteome</keyword>
<dbReference type="EMBL" id="CP047045">
    <property type="protein sequence ID" value="QGZ96291.1"/>
    <property type="molecule type" value="Genomic_DNA"/>
</dbReference>
<evidence type="ECO:0000313" key="2">
    <source>
        <dbReference type="Proteomes" id="UP000431269"/>
    </source>
</evidence>
<accession>A0A6I6MQ50</accession>
<dbReference type="PANTHER" id="PTHR33986:SF15">
    <property type="entry name" value="MITOCHONDRIAL FISSION PROTEIN ELM1"/>
    <property type="match status" value="1"/>
</dbReference>
<name>A0A6I6MQ50_9CAUL</name>
<dbReference type="PANTHER" id="PTHR33986">
    <property type="entry name" value="OS02G0535700 PROTEIN"/>
    <property type="match status" value="1"/>
</dbReference>
<dbReference type="Pfam" id="PF06258">
    <property type="entry name" value="Mito_fiss_Elm1"/>
    <property type="match status" value="1"/>
</dbReference>
<dbReference type="Proteomes" id="UP000431269">
    <property type="component" value="Chromosome"/>
</dbReference>
<organism evidence="1 2">
    <name type="scientific">Terricaulis silvestris</name>
    <dbReference type="NCBI Taxonomy" id="2686094"/>
    <lineage>
        <taxon>Bacteria</taxon>
        <taxon>Pseudomonadati</taxon>
        <taxon>Pseudomonadota</taxon>
        <taxon>Alphaproteobacteria</taxon>
        <taxon>Caulobacterales</taxon>
        <taxon>Caulobacteraceae</taxon>
        <taxon>Terricaulis</taxon>
    </lineage>
</organism>
<dbReference type="KEGG" id="tsv:DSM104635_03149"/>
<evidence type="ECO:0008006" key="3">
    <source>
        <dbReference type="Google" id="ProtNLM"/>
    </source>
</evidence>